<dbReference type="SUPFAM" id="SSF50729">
    <property type="entry name" value="PH domain-like"/>
    <property type="match status" value="1"/>
</dbReference>
<dbReference type="Gene3D" id="2.30.29.30">
    <property type="entry name" value="Pleckstrin-homology domain (PH domain)/Phosphotyrosine-binding domain (PTB)"/>
    <property type="match status" value="1"/>
</dbReference>
<evidence type="ECO:0000259" key="2">
    <source>
        <dbReference type="PROSITE" id="PS50003"/>
    </source>
</evidence>
<feature type="region of interest" description="Disordered" evidence="1">
    <location>
        <begin position="121"/>
        <end position="158"/>
    </location>
</feature>
<dbReference type="SMART" id="SM00233">
    <property type="entry name" value="PH"/>
    <property type="match status" value="1"/>
</dbReference>
<evidence type="ECO:0000256" key="1">
    <source>
        <dbReference type="SAM" id="MobiDB-lite"/>
    </source>
</evidence>
<dbReference type="InterPro" id="IPR051707">
    <property type="entry name" value="PI-Interact_SigTrans_Reg"/>
</dbReference>
<proteinExistence type="predicted"/>
<dbReference type="AlphaFoldDB" id="A0A1X2GRB0"/>
<name>A0A1X2GRB0_9FUNG</name>
<dbReference type="PROSITE" id="PS50003">
    <property type="entry name" value="PH_DOMAIN"/>
    <property type="match status" value="1"/>
</dbReference>
<dbReference type="STRING" id="101127.A0A1X2GRB0"/>
<organism evidence="3 4">
    <name type="scientific">Hesseltinella vesiculosa</name>
    <dbReference type="NCBI Taxonomy" id="101127"/>
    <lineage>
        <taxon>Eukaryota</taxon>
        <taxon>Fungi</taxon>
        <taxon>Fungi incertae sedis</taxon>
        <taxon>Mucoromycota</taxon>
        <taxon>Mucoromycotina</taxon>
        <taxon>Mucoromycetes</taxon>
        <taxon>Mucorales</taxon>
        <taxon>Cunninghamellaceae</taxon>
        <taxon>Hesseltinella</taxon>
    </lineage>
</organism>
<evidence type="ECO:0000313" key="3">
    <source>
        <dbReference type="EMBL" id="ORX59615.1"/>
    </source>
</evidence>
<gene>
    <name evidence="3" type="ORF">DM01DRAFT_1381172</name>
</gene>
<feature type="compositionally biased region" description="Low complexity" evidence="1">
    <location>
        <begin position="279"/>
        <end position="301"/>
    </location>
</feature>
<reference evidence="3 4" key="1">
    <citation type="submission" date="2016-07" db="EMBL/GenBank/DDBJ databases">
        <title>Pervasive Adenine N6-methylation of Active Genes in Fungi.</title>
        <authorList>
            <consortium name="DOE Joint Genome Institute"/>
            <person name="Mondo S.J."/>
            <person name="Dannebaum R.O."/>
            <person name="Kuo R.C."/>
            <person name="Labutti K."/>
            <person name="Haridas S."/>
            <person name="Kuo A."/>
            <person name="Salamov A."/>
            <person name="Ahrendt S.R."/>
            <person name="Lipzen A."/>
            <person name="Sullivan W."/>
            <person name="Andreopoulos W.B."/>
            <person name="Clum A."/>
            <person name="Lindquist E."/>
            <person name="Daum C."/>
            <person name="Ramamoorthy G.K."/>
            <person name="Gryganskyi A."/>
            <person name="Culley D."/>
            <person name="Magnuson J.K."/>
            <person name="James T.Y."/>
            <person name="O'Malley M.A."/>
            <person name="Stajich J.E."/>
            <person name="Spatafora J.W."/>
            <person name="Visel A."/>
            <person name="Grigoriev I.V."/>
        </authorList>
    </citation>
    <scope>NUCLEOTIDE SEQUENCE [LARGE SCALE GENOMIC DNA]</scope>
    <source>
        <strain evidence="3 4">NRRL 3301</strain>
    </source>
</reference>
<sequence>MSTCPSLEGWLMKQKHGLCRTWSRRYFVLEDRTLAYYHQKDDPSPQQVLDLTNYSLTFKRHTRRQCTFALTADHLPSYYLQAEDEDELDRWVHHLKQHLGSNGSVLDKWLERLEITAADSSCPTLPLPQQASTSMLSSKSGPGQLQPQHPPVNTLHSHRSMESISTFASLPHRVSFTNDRRPSTQSTHSNKSASSHATSYTAHTTFSNFSYPCLASASPTTTNTTQPASIAMAASPTPSHLTQPLTNHASSGKFFPALFFSSRKQKQDGPLASVPMGMSATAPGSSLASPAPPSLASATLPPGSPATPNFTGHAGGSMDDIDPMMQVTGFSTSSSSSSIHSGTLMQNLAAPIIHPSEYNHDDDPHERFLLRQRQKQQKQDLPYCYPSPALQVDASS</sequence>
<dbReference type="InterPro" id="IPR011993">
    <property type="entry name" value="PH-like_dom_sf"/>
</dbReference>
<feature type="domain" description="PH" evidence="2">
    <location>
        <begin position="4"/>
        <end position="100"/>
    </location>
</feature>
<feature type="region of interest" description="Disordered" evidence="1">
    <location>
        <begin position="266"/>
        <end position="340"/>
    </location>
</feature>
<dbReference type="InterPro" id="IPR001849">
    <property type="entry name" value="PH_domain"/>
</dbReference>
<dbReference type="CDD" id="cd00821">
    <property type="entry name" value="PH"/>
    <property type="match status" value="1"/>
</dbReference>
<accession>A0A1X2GRB0</accession>
<feature type="compositionally biased region" description="Low complexity" evidence="1">
    <location>
        <begin position="331"/>
        <end position="340"/>
    </location>
</feature>
<dbReference type="PANTHER" id="PTHR14336">
    <property type="entry name" value="TANDEM PH DOMAIN CONTAINING PROTEIN"/>
    <property type="match status" value="1"/>
</dbReference>
<evidence type="ECO:0000313" key="4">
    <source>
        <dbReference type="Proteomes" id="UP000242146"/>
    </source>
</evidence>
<feature type="compositionally biased region" description="Polar residues" evidence="1">
    <location>
        <begin position="121"/>
        <end position="147"/>
    </location>
</feature>
<dbReference type="EMBL" id="MCGT01000005">
    <property type="protein sequence ID" value="ORX59615.1"/>
    <property type="molecule type" value="Genomic_DNA"/>
</dbReference>
<feature type="region of interest" description="Disordered" evidence="1">
    <location>
        <begin position="171"/>
        <end position="196"/>
    </location>
</feature>
<comment type="caution">
    <text evidence="3">The sequence shown here is derived from an EMBL/GenBank/DDBJ whole genome shotgun (WGS) entry which is preliminary data.</text>
</comment>
<feature type="region of interest" description="Disordered" evidence="1">
    <location>
        <begin position="372"/>
        <end position="396"/>
    </location>
</feature>
<dbReference type="Pfam" id="PF00169">
    <property type="entry name" value="PH"/>
    <property type="match status" value="1"/>
</dbReference>
<keyword evidence="4" id="KW-1185">Reference proteome</keyword>
<protein>
    <recommendedName>
        <fullName evidence="2">PH domain-containing protein</fullName>
    </recommendedName>
</protein>
<dbReference type="Proteomes" id="UP000242146">
    <property type="component" value="Unassembled WGS sequence"/>
</dbReference>
<dbReference type="OrthoDB" id="73680at2759"/>